<dbReference type="HOGENOM" id="CLU_136595_0_0_4"/>
<name>A0A0H2WJT2_BURMA</name>
<dbReference type="EMBL" id="CP000010">
    <property type="protein sequence ID" value="AAU49514.1"/>
    <property type="molecule type" value="Genomic_DNA"/>
</dbReference>
<sequence>MGAAGAVAPRGCACAALRARPPATEVPRQPRPHRMEIDAISRALQIYFDVMYECDLEKFDLVFHPTSSLFTMKDGELSVRPFARYRSEIAARTPPKSVSQPRMDAILQIAVLSPEIAFAQVRVRLFGKVFIDNLNLLKFDGRWMIVAKIFHHARTIAAV</sequence>
<protein>
    <recommendedName>
        <fullName evidence="3">Nuclear transport factor 2 family protein</fullName>
    </recommendedName>
</protein>
<dbReference type="eggNOG" id="ENOG5032SVH">
    <property type="taxonomic scope" value="Bacteria"/>
</dbReference>
<dbReference type="PATRIC" id="fig|243160.12.peg.840"/>
<accession>A0A0H2WJT2</accession>
<evidence type="ECO:0000313" key="1">
    <source>
        <dbReference type="EMBL" id="AAU49514.1"/>
    </source>
</evidence>
<keyword evidence="2" id="KW-1185">Reference proteome</keyword>
<dbReference type="Proteomes" id="UP000006693">
    <property type="component" value="Chromosome 1"/>
</dbReference>
<dbReference type="Gene3D" id="3.10.450.50">
    <property type="match status" value="1"/>
</dbReference>
<dbReference type="AlphaFoldDB" id="A0A0H2WJT2"/>
<dbReference type="SUPFAM" id="SSF54427">
    <property type="entry name" value="NTF2-like"/>
    <property type="match status" value="1"/>
</dbReference>
<evidence type="ECO:0008006" key="3">
    <source>
        <dbReference type="Google" id="ProtNLM"/>
    </source>
</evidence>
<dbReference type="Pfam" id="PF12893">
    <property type="entry name" value="Lumazine_bd_2"/>
    <property type="match status" value="1"/>
</dbReference>
<proteinExistence type="predicted"/>
<reference evidence="1 2" key="1">
    <citation type="journal article" date="2004" name="Proc. Natl. Acad. Sci. U.S.A.">
        <title>Structural flexibility in the Burkholderia mallei genome.</title>
        <authorList>
            <person name="Nierman W.C."/>
            <person name="DeShazer D."/>
            <person name="Kim H.S."/>
            <person name="Tettelin H."/>
            <person name="Nelson K.E."/>
            <person name="Feldblyum T."/>
            <person name="Ulrich R.L."/>
            <person name="Ronning C.M."/>
            <person name="Brinkac L.M."/>
            <person name="Daugherty S.C."/>
            <person name="Davidsen T.D."/>
            <person name="Deboy R.T."/>
            <person name="Dimitrov G."/>
            <person name="Dodson R.J."/>
            <person name="Durkin A.S."/>
            <person name="Gwinn M.L."/>
            <person name="Haft D.H."/>
            <person name="Khouri H."/>
            <person name="Kolonay J.F."/>
            <person name="Madupu R."/>
            <person name="Mohammoud Y."/>
            <person name="Nelson W.C."/>
            <person name="Radune D."/>
            <person name="Romero C.M."/>
            <person name="Sarria S."/>
            <person name="Selengut J."/>
            <person name="Shamblin C."/>
            <person name="Sullivan S.A."/>
            <person name="White O."/>
            <person name="Yu Y."/>
            <person name="Zafar N."/>
            <person name="Zhou L."/>
            <person name="Fraser C.M."/>
        </authorList>
    </citation>
    <scope>NUCLEOTIDE SEQUENCE [LARGE SCALE GENOMIC DNA]</scope>
    <source>
        <strain evidence="1 2">ATCC 23344</strain>
    </source>
</reference>
<organism evidence="1 2">
    <name type="scientific">Burkholderia mallei (strain ATCC 23344)</name>
    <dbReference type="NCBI Taxonomy" id="243160"/>
    <lineage>
        <taxon>Bacteria</taxon>
        <taxon>Pseudomonadati</taxon>
        <taxon>Pseudomonadota</taxon>
        <taxon>Betaproteobacteria</taxon>
        <taxon>Burkholderiales</taxon>
        <taxon>Burkholderiaceae</taxon>
        <taxon>Burkholderia</taxon>
        <taxon>pseudomallei group</taxon>
    </lineage>
</organism>
<dbReference type="InterPro" id="IPR039437">
    <property type="entry name" value="FrzH/put_lumazine-bd"/>
</dbReference>
<dbReference type="InterPro" id="IPR032710">
    <property type="entry name" value="NTF2-like_dom_sf"/>
</dbReference>
<gene>
    <name evidence="1" type="ordered locus">BMA0813</name>
</gene>
<dbReference type="KEGG" id="bma:BMA0813"/>
<evidence type="ECO:0000313" key="2">
    <source>
        <dbReference type="Proteomes" id="UP000006693"/>
    </source>
</evidence>